<comment type="similarity">
    <text evidence="3">Belongs to the ADAGIO family.</text>
</comment>
<keyword evidence="5" id="KW-0600">Photoreceptor protein</keyword>
<evidence type="ECO:0000256" key="5">
    <source>
        <dbReference type="ARBA" id="ARBA00022543"/>
    </source>
</evidence>
<evidence type="ECO:0000256" key="1">
    <source>
        <dbReference type="ARBA" id="ARBA00004123"/>
    </source>
</evidence>
<dbReference type="InterPro" id="IPR036047">
    <property type="entry name" value="F-box-like_dom_sf"/>
</dbReference>
<keyword evidence="9" id="KW-0677">Repeat</keyword>
<feature type="domain" description="F-box" evidence="16">
    <location>
        <begin position="223"/>
        <end position="269"/>
    </location>
</feature>
<dbReference type="AlphaFoldDB" id="A0A126WW18"/>
<dbReference type="GO" id="GO:0019005">
    <property type="term" value="C:SCF ubiquitin ligase complex"/>
    <property type="evidence" value="ECO:0007669"/>
    <property type="project" value="TreeGrafter"/>
</dbReference>
<dbReference type="PROSITE" id="PS50112">
    <property type="entry name" value="PAS"/>
    <property type="match status" value="1"/>
</dbReference>
<comment type="pathway">
    <text evidence="2">Protein modification; protein ubiquitination.</text>
</comment>
<keyword evidence="7" id="KW-0285">Flavoprotein</keyword>
<dbReference type="SUPFAM" id="SSF81383">
    <property type="entry name" value="F-box domain"/>
    <property type="match status" value="1"/>
</dbReference>
<evidence type="ECO:0000256" key="8">
    <source>
        <dbReference type="ARBA" id="ARBA00022643"/>
    </source>
</evidence>
<evidence type="ECO:0000256" key="9">
    <source>
        <dbReference type="ARBA" id="ARBA00022737"/>
    </source>
</evidence>
<dbReference type="Pfam" id="PF13426">
    <property type="entry name" value="PAS_9"/>
    <property type="match status" value="1"/>
</dbReference>
<keyword evidence="11" id="KW-0090">Biological rhythms</keyword>
<dbReference type="Pfam" id="PF12937">
    <property type="entry name" value="F-box-like"/>
    <property type="match status" value="1"/>
</dbReference>
<dbReference type="GO" id="GO:0009881">
    <property type="term" value="F:photoreceptor activity"/>
    <property type="evidence" value="ECO:0007669"/>
    <property type="project" value="UniProtKB-KW"/>
</dbReference>
<reference evidence="17" key="1">
    <citation type="journal article" date="2016" name="Proc. Natl. Acad. Sci. U.S.A.">
        <title>Functional and topological diversity of LOV domain photoreceptors.</title>
        <authorList>
            <person name="Glantz S.T."/>
            <person name="Carpenter E.J."/>
            <person name="Melkonian M."/>
            <person name="Gardner K.H."/>
            <person name="Boyden E.S."/>
            <person name="Wong G.K."/>
            <person name="Chow B.Y."/>
        </authorList>
    </citation>
    <scope>NUCLEOTIDE SEQUENCE</scope>
    <source>
        <strain evidence="17">BHBK_2012098</strain>
    </source>
</reference>
<dbReference type="GO" id="GO:0005634">
    <property type="term" value="C:nucleus"/>
    <property type="evidence" value="ECO:0007669"/>
    <property type="project" value="UniProtKB-SubCell"/>
</dbReference>
<evidence type="ECO:0000256" key="2">
    <source>
        <dbReference type="ARBA" id="ARBA00004906"/>
    </source>
</evidence>
<keyword evidence="5" id="KW-0157">Chromophore</keyword>
<proteinExistence type="evidence at transcript level"/>
<dbReference type="SUPFAM" id="SSF55785">
    <property type="entry name" value="PYP-like sensor domain (PAS domain)"/>
    <property type="match status" value="1"/>
</dbReference>
<name>A0A126WW18_9VIRI</name>
<protein>
    <submittedName>
        <fullName evidence="17">Putative LOV domain-containing protein</fullName>
    </submittedName>
</protein>
<dbReference type="InterPro" id="IPR001810">
    <property type="entry name" value="F-box_dom"/>
</dbReference>
<dbReference type="Gene3D" id="1.20.1280.50">
    <property type="match status" value="1"/>
</dbReference>
<evidence type="ECO:0000256" key="13">
    <source>
        <dbReference type="ARBA" id="ARBA00023242"/>
    </source>
</evidence>
<feature type="domain" description="PAS" evidence="15">
    <location>
        <begin position="50"/>
        <end position="132"/>
    </location>
</feature>
<dbReference type="CDD" id="cd00130">
    <property type="entry name" value="PAS"/>
    <property type="match status" value="1"/>
</dbReference>
<evidence type="ECO:0000313" key="17">
    <source>
        <dbReference type="EMBL" id="AML76471.1"/>
    </source>
</evidence>
<organism evidence="17">
    <name type="scientific">Cosmarium tinctum</name>
    <dbReference type="NCBI Taxonomy" id="485969"/>
    <lineage>
        <taxon>Eukaryota</taxon>
        <taxon>Viridiplantae</taxon>
        <taxon>Streptophyta</taxon>
        <taxon>Zygnematophyceae</taxon>
        <taxon>Zygnematophycidae</taxon>
        <taxon>Desmidiales</taxon>
        <taxon>Desmidiaceae</taxon>
        <taxon>Cosmarium</taxon>
    </lineage>
</organism>
<dbReference type="PANTHER" id="PTHR46175:SF5">
    <property type="entry name" value="ADAGIO PROTEIN 1"/>
    <property type="match status" value="1"/>
</dbReference>
<keyword evidence="6" id="KW-0716">Sensory transduction</keyword>
<dbReference type="PROSITE" id="PS50181">
    <property type="entry name" value="FBOX"/>
    <property type="match status" value="1"/>
</dbReference>
<keyword evidence="12" id="KW-0675">Receptor</keyword>
<feature type="region of interest" description="Disordered" evidence="14">
    <location>
        <begin position="1"/>
        <end position="26"/>
    </location>
</feature>
<evidence type="ECO:0000256" key="3">
    <source>
        <dbReference type="ARBA" id="ARBA00007833"/>
    </source>
</evidence>
<evidence type="ECO:0000259" key="15">
    <source>
        <dbReference type="PROSITE" id="PS50112"/>
    </source>
</evidence>
<dbReference type="EMBL" id="KU698302">
    <property type="protein sequence ID" value="AML76471.1"/>
    <property type="molecule type" value="mRNA"/>
</dbReference>
<keyword evidence="4" id="KW-0880">Kelch repeat</keyword>
<evidence type="ECO:0000256" key="11">
    <source>
        <dbReference type="ARBA" id="ARBA00023108"/>
    </source>
</evidence>
<dbReference type="GO" id="GO:0009637">
    <property type="term" value="P:response to blue light"/>
    <property type="evidence" value="ECO:0007669"/>
    <property type="project" value="TreeGrafter"/>
</dbReference>
<dbReference type="Gene3D" id="3.30.450.20">
    <property type="entry name" value="PAS domain"/>
    <property type="match status" value="1"/>
</dbReference>
<accession>A0A126WW18</accession>
<feature type="compositionally biased region" description="Acidic residues" evidence="14">
    <location>
        <begin position="1"/>
        <end position="11"/>
    </location>
</feature>
<dbReference type="Pfam" id="PF07646">
    <property type="entry name" value="Kelch_2"/>
    <property type="match status" value="1"/>
</dbReference>
<keyword evidence="13" id="KW-0539">Nucleus</keyword>
<dbReference type="SUPFAM" id="SSF117281">
    <property type="entry name" value="Kelch motif"/>
    <property type="match status" value="2"/>
</dbReference>
<evidence type="ECO:0000256" key="10">
    <source>
        <dbReference type="ARBA" id="ARBA00022786"/>
    </source>
</evidence>
<dbReference type="Gene3D" id="2.120.10.80">
    <property type="entry name" value="Kelch-type beta propeller"/>
    <property type="match status" value="2"/>
</dbReference>
<dbReference type="GO" id="GO:0005829">
    <property type="term" value="C:cytosol"/>
    <property type="evidence" value="ECO:0007669"/>
    <property type="project" value="TreeGrafter"/>
</dbReference>
<keyword evidence="8" id="KW-0288">FMN</keyword>
<sequence length="663" mass="72723">MEWYSDSEDSGSFEGLGGGEGAEVTQGEAPQDAGLYQGLPSFFSVEDESSRLKMERMMSDSPCGLIVCDALDPDQPIIYVNRIFEIVTGYTAEEILGRNCRFLQYRGAYATRRHPLVNPSLVTQMRQSVDGGKEFQGEVLNFRKDGTPLVNKLFMIPVHGDGDTVTHFIGIQSFTEALLELGPLPSPPWKEPVRWRQRPIQENDHFSYLVSPSGPGQAPRGESFIMLLSDEVLAQKIFCSVAPRDLASLAMVCRRFHRLSENEDLWRAVCRKEWGPETANVLDQMARRQQLRWGRIAREITTLEAAAWRKFTVKGAVEPSRCNFSACATGNKLVLFGGEGANMQPMNDTFVLDLGVESPEWKHVQVSCAPPGRWGHTLSCLNGSWLVVFGGCGSNGLLNDVFVLNLDDDKPTWREVATSDPVGAHRPHPRSWHSSCTLEGTKLVVSGGCSDSGRLLSDTFLLDLTMKPPTWREIPVSWAPPSRLGHSLSAYEGQKLLMFGGLATSGPLRLRSSDAFTIDLSDEEPKWRYVTGSTLPGGATPGGTPPPPRLDHVAVSLPGERVIIFGGSIAGLNSASQVFLLDPTEEKPTWRRLDLPGQHPKFAWGHSTCVMGGTRAVVLGGQTGEEWILNELHELSLLSANVPPLDAVSAQQPDPKGKRVVAD</sequence>
<dbReference type="Pfam" id="PF24681">
    <property type="entry name" value="Kelch_KLHDC2_KLHL20_DRC7"/>
    <property type="match status" value="1"/>
</dbReference>
<dbReference type="InterPro" id="IPR035965">
    <property type="entry name" value="PAS-like_dom_sf"/>
</dbReference>
<dbReference type="GO" id="GO:0007623">
    <property type="term" value="P:circadian rhythm"/>
    <property type="evidence" value="ECO:0007669"/>
    <property type="project" value="TreeGrafter"/>
</dbReference>
<evidence type="ECO:0000256" key="4">
    <source>
        <dbReference type="ARBA" id="ARBA00022441"/>
    </source>
</evidence>
<evidence type="ECO:0000259" key="16">
    <source>
        <dbReference type="PROSITE" id="PS50181"/>
    </source>
</evidence>
<dbReference type="InterPro" id="IPR015915">
    <property type="entry name" value="Kelch-typ_b-propeller"/>
</dbReference>
<evidence type="ECO:0000256" key="14">
    <source>
        <dbReference type="SAM" id="MobiDB-lite"/>
    </source>
</evidence>
<dbReference type="InterPro" id="IPR011498">
    <property type="entry name" value="Kelch_2"/>
</dbReference>
<comment type="subcellular location">
    <subcellularLocation>
        <location evidence="1">Nucleus</location>
    </subcellularLocation>
</comment>
<dbReference type="InterPro" id="IPR000014">
    <property type="entry name" value="PAS"/>
</dbReference>
<keyword evidence="10" id="KW-0833">Ubl conjugation pathway</keyword>
<evidence type="ECO:0000256" key="12">
    <source>
        <dbReference type="ARBA" id="ARBA00023170"/>
    </source>
</evidence>
<evidence type="ECO:0000256" key="7">
    <source>
        <dbReference type="ARBA" id="ARBA00022630"/>
    </source>
</evidence>
<evidence type="ECO:0000256" key="6">
    <source>
        <dbReference type="ARBA" id="ARBA00022606"/>
    </source>
</evidence>
<dbReference type="PANTHER" id="PTHR46175">
    <property type="entry name" value="BACTERIOOPSIN TRANSCRIPTIONAL ACTIVATOR"/>
    <property type="match status" value="1"/>
</dbReference>